<feature type="compositionally biased region" description="Basic and acidic residues" evidence="1">
    <location>
        <begin position="48"/>
        <end position="58"/>
    </location>
</feature>
<dbReference type="EMBL" id="MU839007">
    <property type="protein sequence ID" value="KAK1767634.1"/>
    <property type="molecule type" value="Genomic_DNA"/>
</dbReference>
<dbReference type="Gene3D" id="3.30.420.10">
    <property type="entry name" value="Ribonuclease H-like superfamily/Ribonuclease H"/>
    <property type="match status" value="2"/>
</dbReference>
<proteinExistence type="predicted"/>
<feature type="region of interest" description="Disordered" evidence="1">
    <location>
        <begin position="1"/>
        <end position="109"/>
    </location>
</feature>
<dbReference type="SUPFAM" id="SSF101690">
    <property type="entry name" value="PAZ domain"/>
    <property type="match status" value="1"/>
</dbReference>
<dbReference type="SMART" id="SM01163">
    <property type="entry name" value="DUF1785"/>
    <property type="match status" value="1"/>
</dbReference>
<comment type="caution">
    <text evidence="3">The sequence shown here is derived from an EMBL/GenBank/DDBJ whole genome shotgun (WGS) entry which is preliminary data.</text>
</comment>
<dbReference type="AlphaFoldDB" id="A0AAJ0C018"/>
<evidence type="ECO:0000259" key="2">
    <source>
        <dbReference type="PROSITE" id="PS50822"/>
    </source>
</evidence>
<dbReference type="Gene3D" id="3.40.50.2300">
    <property type="match status" value="2"/>
</dbReference>
<name>A0AAJ0C018_9PEZI</name>
<dbReference type="InterPro" id="IPR012337">
    <property type="entry name" value="RNaseH-like_sf"/>
</dbReference>
<organism evidence="3 4">
    <name type="scientific">Phialemonium atrogriseum</name>
    <dbReference type="NCBI Taxonomy" id="1093897"/>
    <lineage>
        <taxon>Eukaryota</taxon>
        <taxon>Fungi</taxon>
        <taxon>Dikarya</taxon>
        <taxon>Ascomycota</taxon>
        <taxon>Pezizomycotina</taxon>
        <taxon>Sordariomycetes</taxon>
        <taxon>Sordariomycetidae</taxon>
        <taxon>Cephalothecales</taxon>
        <taxon>Cephalothecaceae</taxon>
        <taxon>Phialemonium</taxon>
    </lineage>
</organism>
<protein>
    <submittedName>
        <fullName evidence="3">Piwi-domain-containing protein</fullName>
    </submittedName>
</protein>
<feature type="compositionally biased region" description="Basic and acidic residues" evidence="1">
    <location>
        <begin position="206"/>
        <end position="215"/>
    </location>
</feature>
<feature type="compositionally biased region" description="Gly residues" evidence="1">
    <location>
        <begin position="1"/>
        <end position="47"/>
    </location>
</feature>
<dbReference type="Pfam" id="PF08699">
    <property type="entry name" value="ArgoL1"/>
    <property type="match status" value="1"/>
</dbReference>
<dbReference type="InterPro" id="IPR003165">
    <property type="entry name" value="Piwi"/>
</dbReference>
<dbReference type="Gene3D" id="2.170.260.10">
    <property type="entry name" value="paz domain"/>
    <property type="match status" value="1"/>
</dbReference>
<dbReference type="InterPro" id="IPR032472">
    <property type="entry name" value="ArgoL2"/>
</dbReference>
<evidence type="ECO:0000313" key="4">
    <source>
        <dbReference type="Proteomes" id="UP001244011"/>
    </source>
</evidence>
<keyword evidence="4" id="KW-1185">Reference proteome</keyword>
<evidence type="ECO:0000313" key="3">
    <source>
        <dbReference type="EMBL" id="KAK1767634.1"/>
    </source>
</evidence>
<sequence>MMGRSWVGGRGQRGGRGGGGGGTGGRGGQQGVGGHQGGRGGQGSFHGGRGDFRGDSRGGGHGGGHGGSHGGGGHGGGHGGGGHGGGGFQGPREREDAVHGANTQIPQPDPQVAELEDDFVRDQSAELAQLTGQISKLSVTSQTSTDFFPYRPAFGAAGQRVTLWANYFRLDVKLQTLFKYAIEVSHKPAEEEGKDAKPTKAGKGPKGAEKAKEAKGRKLQRIIRLALSKLPADSTFATEYKAQVISLKNLVLPSDSVIQVEYTEPGRDRREAWKVRFSGPTPIHVDRLMEYLADMRDPAGDANFPKFPDEVDALGIVLGHTARADQNASGFMRNDSALSILRGYFQSVRPATGRLLLNTNVTHGVFRNPLPLAVLFKNLKLDKMKDQGQRPDVIRELRKVHKLLKRARVECQFLSPQGEKAEVRERVLWGLESSRDGPAENRPQFSAGDFGGPKTVSFYLNEPSPGQQRVSGLEYNQYCTVDKYYQTRYKYTPNSSLPLVNIGSSAKPVHIPAELCVIVPGQPMKVKLSAHEADSMINFACRSPPSNAKSITTSARALLSFDNNILLSSFGISVAKQLVTVMARELTPPLVVYNKPHQAITPQAGSWLMKKVKVAKAGTPINRWTFIYDRGSKNGPSLIRQTVDKFVTFMRDNMGINMNPKPNPANDVAAYNIVKKLADVDFGIHTVCVVEEKVLASNGQLGYFANVGLKVNLKFGGVNHLLRDESGLIKSGKTMVVGYDVTHPTNLPAGAGANEALPSMVGIVSSVDKNLEQWPAIAWNNPGGDIVIFRDGVSEGQFRTVLEQELPHIRQACELMYRSSQPRISLIVSVKRHQTRFYPTDPNHMHEKSKSPKEGTVVDRGVTNVRYWDFFLQSHASLKGTARPAHYTVVLDEIFRAEYRAEAANALEKFTHDMCYLFGRATKANELFDDMSDTASNSSAGNRRQTVMNRKVHERLENSMYYI</sequence>
<dbReference type="CDD" id="cd02846">
    <property type="entry name" value="PAZ_argonaute_like"/>
    <property type="match status" value="1"/>
</dbReference>
<dbReference type="PROSITE" id="PS50822">
    <property type="entry name" value="PIWI"/>
    <property type="match status" value="2"/>
</dbReference>
<dbReference type="GeneID" id="85315615"/>
<dbReference type="InterPro" id="IPR036085">
    <property type="entry name" value="PAZ_dom_sf"/>
</dbReference>
<gene>
    <name evidence="3" type="ORF">QBC33DRAFT_610784</name>
</gene>
<dbReference type="PANTHER" id="PTHR22891">
    <property type="entry name" value="EUKARYOTIC TRANSLATION INITIATION FACTOR 2C"/>
    <property type="match status" value="1"/>
</dbReference>
<feature type="domain" description="Piwi" evidence="2">
    <location>
        <begin position="786"/>
        <end position="927"/>
    </location>
</feature>
<dbReference type="Pfam" id="PF16486">
    <property type="entry name" value="ArgoN"/>
    <property type="match status" value="1"/>
</dbReference>
<dbReference type="Pfam" id="PF02171">
    <property type="entry name" value="Piwi"/>
    <property type="match status" value="2"/>
</dbReference>
<dbReference type="InterPro" id="IPR003100">
    <property type="entry name" value="PAZ_dom"/>
</dbReference>
<feature type="compositionally biased region" description="Basic and acidic residues" evidence="1">
    <location>
        <begin position="188"/>
        <end position="198"/>
    </location>
</feature>
<dbReference type="Proteomes" id="UP001244011">
    <property type="component" value="Unassembled WGS sequence"/>
</dbReference>
<feature type="compositionally biased region" description="Gly residues" evidence="1">
    <location>
        <begin position="59"/>
        <end position="89"/>
    </location>
</feature>
<dbReference type="InterPro" id="IPR032474">
    <property type="entry name" value="Argonaute_N"/>
</dbReference>
<reference evidence="3" key="1">
    <citation type="submission" date="2023-06" db="EMBL/GenBank/DDBJ databases">
        <title>Genome-scale phylogeny and comparative genomics of the fungal order Sordariales.</title>
        <authorList>
            <consortium name="Lawrence Berkeley National Laboratory"/>
            <person name="Hensen N."/>
            <person name="Bonometti L."/>
            <person name="Westerberg I."/>
            <person name="Brannstrom I.O."/>
            <person name="Guillou S."/>
            <person name="Cros-Aarteil S."/>
            <person name="Calhoun S."/>
            <person name="Haridas S."/>
            <person name="Kuo A."/>
            <person name="Mondo S."/>
            <person name="Pangilinan J."/>
            <person name="Riley R."/>
            <person name="Labutti K."/>
            <person name="Andreopoulos B."/>
            <person name="Lipzen A."/>
            <person name="Chen C."/>
            <person name="Yanf M."/>
            <person name="Daum C."/>
            <person name="Ng V."/>
            <person name="Clum A."/>
            <person name="Steindorff A."/>
            <person name="Ohm R."/>
            <person name="Martin F."/>
            <person name="Silar P."/>
            <person name="Natvig D."/>
            <person name="Lalanne C."/>
            <person name="Gautier V."/>
            <person name="Ament-Velasquez S.L."/>
            <person name="Kruys A."/>
            <person name="Hutchinson M.I."/>
            <person name="Powell A.J."/>
            <person name="Barry K."/>
            <person name="Miller A.N."/>
            <person name="Grigoriev I.V."/>
            <person name="Debuchy R."/>
            <person name="Gladieux P."/>
            <person name="Thoren M.H."/>
            <person name="Johannesson H."/>
        </authorList>
    </citation>
    <scope>NUCLEOTIDE SEQUENCE</scope>
    <source>
        <strain evidence="3">8032-3</strain>
    </source>
</reference>
<dbReference type="GO" id="GO:0003723">
    <property type="term" value="F:RNA binding"/>
    <property type="evidence" value="ECO:0007669"/>
    <property type="project" value="InterPro"/>
</dbReference>
<dbReference type="InterPro" id="IPR014811">
    <property type="entry name" value="ArgoL1"/>
</dbReference>
<feature type="region of interest" description="Disordered" evidence="1">
    <location>
        <begin position="188"/>
        <end position="215"/>
    </location>
</feature>
<evidence type="ECO:0000256" key="1">
    <source>
        <dbReference type="SAM" id="MobiDB-lite"/>
    </source>
</evidence>
<dbReference type="SMART" id="SM00950">
    <property type="entry name" value="Piwi"/>
    <property type="match status" value="1"/>
</dbReference>
<dbReference type="Pfam" id="PF02170">
    <property type="entry name" value="PAZ"/>
    <property type="match status" value="1"/>
</dbReference>
<accession>A0AAJ0C018</accession>
<dbReference type="RefSeq" id="XP_060283847.1">
    <property type="nucleotide sequence ID" value="XM_060432428.1"/>
</dbReference>
<dbReference type="InterPro" id="IPR036397">
    <property type="entry name" value="RNaseH_sf"/>
</dbReference>
<dbReference type="Pfam" id="PF16488">
    <property type="entry name" value="ArgoL2"/>
    <property type="match status" value="1"/>
</dbReference>
<feature type="domain" description="Piwi" evidence="2">
    <location>
        <begin position="645"/>
        <end position="768"/>
    </location>
</feature>
<dbReference type="SUPFAM" id="SSF53098">
    <property type="entry name" value="Ribonuclease H-like"/>
    <property type="match status" value="1"/>
</dbReference>